<evidence type="ECO:0000313" key="2">
    <source>
        <dbReference type="Proteomes" id="UP000001208"/>
    </source>
</evidence>
<dbReference type="RefSeq" id="WP_012500392.1">
    <property type="nucleotide sequence ID" value="NC_011026.1"/>
</dbReference>
<dbReference type="PANTHER" id="PTHR43760">
    <property type="entry name" value="ENDORIBONUCLEASE-RELATED"/>
    <property type="match status" value="1"/>
</dbReference>
<dbReference type="CDD" id="cd02199">
    <property type="entry name" value="YjgF_YER057c_UK114_like_1"/>
    <property type="match status" value="1"/>
</dbReference>
<accession>B3QTW0</accession>
<sequence length="159" mass="16499">MSIIEEKIEALGLSLPKAAKPVAVYVPAVKSNDLIFTAGQLPSIDGKLITPGGVGKVNEQNKEAAKKAAEVATLNALAAIKLVAESLDHVKQILKVTVFVASESGFSGQPFVANGASELLEKVFEKSGIHARSAVGVSELPLNASVEVELIASLNSNLI</sequence>
<dbReference type="AlphaFoldDB" id="B3QTW0"/>
<dbReference type="OrthoDB" id="9806350at2"/>
<name>B3QTW0_CHLT3</name>
<dbReference type="InterPro" id="IPR006175">
    <property type="entry name" value="YjgF/YER057c/UK114"/>
</dbReference>
<dbReference type="InterPro" id="IPR013813">
    <property type="entry name" value="Endoribo_LPSP/chorism_mut-like"/>
</dbReference>
<dbReference type="SUPFAM" id="SSF55298">
    <property type="entry name" value="YjgF-like"/>
    <property type="match status" value="1"/>
</dbReference>
<dbReference type="Proteomes" id="UP000001208">
    <property type="component" value="Chromosome"/>
</dbReference>
<dbReference type="eggNOG" id="COG0251">
    <property type="taxonomic scope" value="Bacteria"/>
</dbReference>
<dbReference type="PANTHER" id="PTHR43760:SF1">
    <property type="entry name" value="ENDORIBONUCLEASE L-PSP_CHORISMATE MUTASE-LIKE DOMAIN-CONTAINING PROTEIN"/>
    <property type="match status" value="1"/>
</dbReference>
<organism evidence="1 2">
    <name type="scientific">Chloroherpeton thalassium (strain ATCC 35110 / GB-78)</name>
    <dbReference type="NCBI Taxonomy" id="517418"/>
    <lineage>
        <taxon>Bacteria</taxon>
        <taxon>Pseudomonadati</taxon>
        <taxon>Chlorobiota</taxon>
        <taxon>Chlorobiia</taxon>
        <taxon>Chlorobiales</taxon>
        <taxon>Chloroherpetonaceae</taxon>
        <taxon>Chloroherpeton</taxon>
    </lineage>
</organism>
<keyword evidence="2" id="KW-1185">Reference proteome</keyword>
<reference evidence="1 2" key="1">
    <citation type="submission" date="2008-06" db="EMBL/GenBank/DDBJ databases">
        <title>Complete sequence of Chloroherpeton thalassium ATCC 35110.</title>
        <authorList>
            <consortium name="US DOE Joint Genome Institute"/>
            <person name="Lucas S."/>
            <person name="Copeland A."/>
            <person name="Lapidus A."/>
            <person name="Glavina del Rio T."/>
            <person name="Dalin E."/>
            <person name="Tice H."/>
            <person name="Bruce D."/>
            <person name="Goodwin L."/>
            <person name="Pitluck S."/>
            <person name="Schmutz J."/>
            <person name="Larimer F."/>
            <person name="Land M."/>
            <person name="Hauser L."/>
            <person name="Kyrpides N."/>
            <person name="Mikhailova N."/>
            <person name="Liu Z."/>
            <person name="Li T."/>
            <person name="Zhao F."/>
            <person name="Overmann J."/>
            <person name="Bryant D.A."/>
            <person name="Richardson P."/>
        </authorList>
    </citation>
    <scope>NUCLEOTIDE SEQUENCE [LARGE SCALE GENOMIC DNA]</scope>
    <source>
        <strain evidence="2">ATCC 35110 / GB-78</strain>
    </source>
</reference>
<proteinExistence type="predicted"/>
<dbReference type="Gene3D" id="3.30.1330.40">
    <property type="entry name" value="RutC-like"/>
    <property type="match status" value="1"/>
</dbReference>
<dbReference type="STRING" id="517418.Ctha_1851"/>
<evidence type="ECO:0000313" key="1">
    <source>
        <dbReference type="EMBL" id="ACF14308.1"/>
    </source>
</evidence>
<dbReference type="EMBL" id="CP001100">
    <property type="protein sequence ID" value="ACF14308.1"/>
    <property type="molecule type" value="Genomic_DNA"/>
</dbReference>
<dbReference type="Pfam" id="PF01042">
    <property type="entry name" value="Ribonuc_L-PSP"/>
    <property type="match status" value="1"/>
</dbReference>
<gene>
    <name evidence="1" type="ordered locus">Ctha_1851</name>
</gene>
<dbReference type="KEGG" id="cts:Ctha_1851"/>
<dbReference type="InterPro" id="IPR035959">
    <property type="entry name" value="RutC-like_sf"/>
</dbReference>
<dbReference type="HOGENOM" id="CLU_104845_0_1_10"/>
<protein>
    <submittedName>
        <fullName evidence="1">Endoribonuclease L-PSP</fullName>
    </submittedName>
</protein>